<dbReference type="InterPro" id="IPR040285">
    <property type="entry name" value="ProX/PRXD1"/>
</dbReference>
<sequence>MDSVAPLAIPALTAGRPAETPDGLLARLAAAGISARTVEHPPQHTVAGGEALRAGLPGAHSKNLFLRLRRPDPEPFLLLVLEQHRQVSVNALCRLLNTGRGQFATPEELFAELGVWPGSVTPFGLVNAVPGRVRVAVDEALAQAGTAWFHPLANTASTGLAPAELLRFLRGLGHAAVVFDPAAA</sequence>
<dbReference type="RefSeq" id="WP_120009437.1">
    <property type="nucleotide sequence ID" value="NZ_JALBUU010000028.1"/>
</dbReference>
<comment type="similarity">
    <text evidence="1">Belongs to the PRORSD1 family.</text>
</comment>
<evidence type="ECO:0000313" key="3">
    <source>
        <dbReference type="EMBL" id="MCI0755115.1"/>
    </source>
</evidence>
<proteinExistence type="inferred from homology"/>
<dbReference type="SUPFAM" id="SSF55826">
    <property type="entry name" value="YbaK/ProRS associated domain"/>
    <property type="match status" value="1"/>
</dbReference>
<organism evidence="3 4">
    <name type="scientific">Teichococcus vastitatis</name>
    <dbReference type="NCBI Taxonomy" id="2307076"/>
    <lineage>
        <taxon>Bacteria</taxon>
        <taxon>Pseudomonadati</taxon>
        <taxon>Pseudomonadota</taxon>
        <taxon>Alphaproteobacteria</taxon>
        <taxon>Acetobacterales</taxon>
        <taxon>Roseomonadaceae</taxon>
        <taxon>Roseomonas</taxon>
    </lineage>
</organism>
<dbReference type="PANTHER" id="PTHR31423:SF3">
    <property type="entry name" value="PROLYL-TRNA SYNTHETASE ASSOCIATED DOMAIN-CONTAINING PROTEIN 1-RELATED"/>
    <property type="match status" value="1"/>
</dbReference>
<feature type="domain" description="YbaK/aminoacyl-tRNA synthetase-associated" evidence="2">
    <location>
        <begin position="40"/>
        <end position="168"/>
    </location>
</feature>
<accession>A0ABS9W8L9</accession>
<dbReference type="Proteomes" id="UP001201985">
    <property type="component" value="Unassembled WGS sequence"/>
</dbReference>
<dbReference type="InterPro" id="IPR036754">
    <property type="entry name" value="YbaK/aa-tRNA-synt-asso_dom_sf"/>
</dbReference>
<dbReference type="Gene3D" id="3.90.960.10">
    <property type="entry name" value="YbaK/aminoacyl-tRNA synthetase-associated domain"/>
    <property type="match status" value="1"/>
</dbReference>
<comment type="caution">
    <text evidence="3">The sequence shown here is derived from an EMBL/GenBank/DDBJ whole genome shotgun (WGS) entry which is preliminary data.</text>
</comment>
<evidence type="ECO:0000313" key="4">
    <source>
        <dbReference type="Proteomes" id="UP001201985"/>
    </source>
</evidence>
<evidence type="ECO:0000256" key="1">
    <source>
        <dbReference type="ARBA" id="ARBA00010201"/>
    </source>
</evidence>
<dbReference type="EMBL" id="JALBUU010000028">
    <property type="protein sequence ID" value="MCI0755115.1"/>
    <property type="molecule type" value="Genomic_DNA"/>
</dbReference>
<gene>
    <name evidence="3" type="ORF">MON41_15445</name>
</gene>
<evidence type="ECO:0000259" key="2">
    <source>
        <dbReference type="Pfam" id="PF04073"/>
    </source>
</evidence>
<dbReference type="PANTHER" id="PTHR31423">
    <property type="entry name" value="YBAK DOMAIN-CONTAINING PROTEIN"/>
    <property type="match status" value="1"/>
</dbReference>
<reference evidence="3 4" key="1">
    <citation type="submission" date="2022-03" db="EMBL/GenBank/DDBJ databases">
        <title>Complete genome analysis of Roseomonas KG 17.1 : a prolific producer of plant growth promoters.</title>
        <authorList>
            <person name="Saadouli I."/>
            <person name="Najjari A."/>
            <person name="Mosbah A."/>
            <person name="Ouzari H.I."/>
        </authorList>
    </citation>
    <scope>NUCLEOTIDE SEQUENCE [LARGE SCALE GENOMIC DNA]</scope>
    <source>
        <strain evidence="3 4">KG17-1</strain>
    </source>
</reference>
<dbReference type="CDD" id="cd04335">
    <property type="entry name" value="PrdX_deacylase"/>
    <property type="match status" value="1"/>
</dbReference>
<protein>
    <submittedName>
        <fullName evidence="3">Prolyl-tRNA synthetase associated domain-containing protein</fullName>
    </submittedName>
</protein>
<dbReference type="Pfam" id="PF04073">
    <property type="entry name" value="tRNA_edit"/>
    <property type="match status" value="1"/>
</dbReference>
<dbReference type="InterPro" id="IPR007214">
    <property type="entry name" value="YbaK/aa-tRNA-synth-assoc-dom"/>
</dbReference>
<keyword evidence="4" id="KW-1185">Reference proteome</keyword>
<name>A0ABS9W8L9_9PROT</name>